<reference evidence="3 4" key="1">
    <citation type="journal article" date="2023" name="Int. J. Syst. Evol. Microbiol.">
        <title>Sellimonas catena sp. nov., isolated from human faeces.</title>
        <authorList>
            <person name="Hisatomi A."/>
            <person name="Ohkuma M."/>
            <person name="Sakamoto M."/>
        </authorList>
    </citation>
    <scope>NUCLEOTIDE SEQUENCE [LARGE SCALE GENOMIC DNA]</scope>
    <source>
        <strain evidence="3 4">12EGH17</strain>
    </source>
</reference>
<feature type="domain" description="Endolysin-like" evidence="2">
    <location>
        <begin position="262"/>
        <end position="302"/>
    </location>
</feature>
<evidence type="ECO:0000313" key="3">
    <source>
        <dbReference type="EMBL" id="GLG06224.1"/>
    </source>
</evidence>
<dbReference type="InterPro" id="IPR038765">
    <property type="entry name" value="Papain-like_cys_pep_sf"/>
</dbReference>
<sequence>MGYIENGSEIAQKLYNQYGWKRNPIVAYLANVQQEAGCDPANFQGVDGDWSQGVGLNQWTPGTNLQERARAIGRTDYLTIDCQLAVTDYERKNGLQYYATSSYNISFNEFIQSTKDIEWLTYAWEANYERAGTPMMENRLRYAREWDARIDGILKNIVEEAVQWAINIANDSSHGYDQADRWGPNYDCSSFLTTAYREAGLNIGGGTGVNTANMRSYFMAAGFQDVTNQVNFQTGSGMMRGDVLITGQKGHTAMNIGNGQVVQASINEFGGTVGGQTGDQTGEEIWVTNYYNYPWGFCLRYPGGGGTPSEQKNVVFVRWIPGKKGVMEWNQ</sequence>
<dbReference type="Pfam" id="PF18013">
    <property type="entry name" value="Phage_lysozyme2"/>
    <property type="match status" value="1"/>
</dbReference>
<proteinExistence type="predicted"/>
<keyword evidence="4" id="KW-1185">Reference proteome</keyword>
<dbReference type="Pfam" id="PF25309">
    <property type="entry name" value="ELLD"/>
    <property type="match status" value="1"/>
</dbReference>
<dbReference type="RefSeq" id="WP_281874267.1">
    <property type="nucleotide sequence ID" value="NZ_BSBO01000054.1"/>
</dbReference>
<organism evidence="3 4">
    <name type="scientific">Sellimonas catena</name>
    <dbReference type="NCBI Taxonomy" id="2994035"/>
    <lineage>
        <taxon>Bacteria</taxon>
        <taxon>Bacillati</taxon>
        <taxon>Bacillota</taxon>
        <taxon>Clostridia</taxon>
        <taxon>Lachnospirales</taxon>
        <taxon>Lachnospiraceae</taxon>
        <taxon>Sellimonas</taxon>
    </lineage>
</organism>
<dbReference type="Proteomes" id="UP001145145">
    <property type="component" value="Unassembled WGS sequence"/>
</dbReference>
<protein>
    <submittedName>
        <fullName evidence="3">Uncharacterized protein</fullName>
    </submittedName>
</protein>
<feature type="domain" description="Phage tail lysozyme" evidence="1">
    <location>
        <begin position="6"/>
        <end position="146"/>
    </location>
</feature>
<evidence type="ECO:0000259" key="2">
    <source>
        <dbReference type="Pfam" id="PF25309"/>
    </source>
</evidence>
<dbReference type="EMBL" id="BSBO01000054">
    <property type="protein sequence ID" value="GLG06224.1"/>
    <property type="molecule type" value="Genomic_DNA"/>
</dbReference>
<gene>
    <name evidence="3" type="ORF">Selli1_33980</name>
</gene>
<evidence type="ECO:0000259" key="1">
    <source>
        <dbReference type="Pfam" id="PF18013"/>
    </source>
</evidence>
<dbReference type="InterPro" id="IPR057370">
    <property type="entry name" value="ELLD"/>
</dbReference>
<accession>A0A9W6CA62</accession>
<name>A0A9W6CA62_9FIRM</name>
<dbReference type="Gene3D" id="1.10.530.10">
    <property type="match status" value="1"/>
</dbReference>
<dbReference type="SUPFAM" id="SSF54001">
    <property type="entry name" value="Cysteine proteinases"/>
    <property type="match status" value="1"/>
</dbReference>
<comment type="caution">
    <text evidence="3">The sequence shown here is derived from an EMBL/GenBank/DDBJ whole genome shotgun (WGS) entry which is preliminary data.</text>
</comment>
<evidence type="ECO:0000313" key="4">
    <source>
        <dbReference type="Proteomes" id="UP001145145"/>
    </source>
</evidence>
<dbReference type="Gene3D" id="3.90.1720.10">
    <property type="entry name" value="endopeptidase domain like (from Nostoc punctiforme)"/>
    <property type="match status" value="1"/>
</dbReference>
<dbReference type="InterPro" id="IPR041219">
    <property type="entry name" value="Phage_lysozyme2"/>
</dbReference>
<dbReference type="AlphaFoldDB" id="A0A9W6CA62"/>